<dbReference type="Proteomes" id="UP001497516">
    <property type="component" value="Chromosome 10"/>
</dbReference>
<organism evidence="2 3">
    <name type="scientific">Linum trigynum</name>
    <dbReference type="NCBI Taxonomy" id="586398"/>
    <lineage>
        <taxon>Eukaryota</taxon>
        <taxon>Viridiplantae</taxon>
        <taxon>Streptophyta</taxon>
        <taxon>Embryophyta</taxon>
        <taxon>Tracheophyta</taxon>
        <taxon>Spermatophyta</taxon>
        <taxon>Magnoliopsida</taxon>
        <taxon>eudicotyledons</taxon>
        <taxon>Gunneridae</taxon>
        <taxon>Pentapetalae</taxon>
        <taxon>rosids</taxon>
        <taxon>fabids</taxon>
        <taxon>Malpighiales</taxon>
        <taxon>Linaceae</taxon>
        <taxon>Linum</taxon>
    </lineage>
</organism>
<evidence type="ECO:0000313" key="3">
    <source>
        <dbReference type="Proteomes" id="UP001497516"/>
    </source>
</evidence>
<evidence type="ECO:0000256" key="1">
    <source>
        <dbReference type="SAM" id="MobiDB-lite"/>
    </source>
</evidence>
<protein>
    <submittedName>
        <fullName evidence="2">Uncharacterized protein</fullName>
    </submittedName>
</protein>
<dbReference type="EMBL" id="OZ034814">
    <property type="protein sequence ID" value="CAL1361263.1"/>
    <property type="molecule type" value="Genomic_DNA"/>
</dbReference>
<proteinExistence type="predicted"/>
<reference evidence="2 3" key="1">
    <citation type="submission" date="2024-04" db="EMBL/GenBank/DDBJ databases">
        <authorList>
            <person name="Fracassetti M."/>
        </authorList>
    </citation>
    <scope>NUCLEOTIDE SEQUENCE [LARGE SCALE GENOMIC DNA]</scope>
</reference>
<keyword evidence="3" id="KW-1185">Reference proteome</keyword>
<name>A0AAV2CXZ6_9ROSI</name>
<accession>A0AAV2CXZ6</accession>
<dbReference type="AlphaFoldDB" id="A0AAV2CXZ6"/>
<feature type="region of interest" description="Disordered" evidence="1">
    <location>
        <begin position="1"/>
        <end position="24"/>
    </location>
</feature>
<gene>
    <name evidence="2" type="ORF">LTRI10_LOCUS8646</name>
</gene>
<evidence type="ECO:0000313" key="2">
    <source>
        <dbReference type="EMBL" id="CAL1361263.1"/>
    </source>
</evidence>
<sequence length="72" mass="8197">MSWIRRKGAGSMAGAGRRRSSFDGESWVRRDGLGSSAIALAGFVTLRRTCVRRRELERDDSLVEFRRSRQPI</sequence>